<organism evidence="1 2">
    <name type="scientific">Paxillus rubicundulus Ve08.2h10</name>
    <dbReference type="NCBI Taxonomy" id="930991"/>
    <lineage>
        <taxon>Eukaryota</taxon>
        <taxon>Fungi</taxon>
        <taxon>Dikarya</taxon>
        <taxon>Basidiomycota</taxon>
        <taxon>Agaricomycotina</taxon>
        <taxon>Agaricomycetes</taxon>
        <taxon>Agaricomycetidae</taxon>
        <taxon>Boletales</taxon>
        <taxon>Paxilineae</taxon>
        <taxon>Paxillaceae</taxon>
        <taxon>Paxillus</taxon>
    </lineage>
</organism>
<dbReference type="EMBL" id="KN828553">
    <property type="protein sequence ID" value="KIK74797.1"/>
    <property type="molecule type" value="Genomic_DNA"/>
</dbReference>
<feature type="non-terminal residue" evidence="1">
    <location>
        <position position="1"/>
    </location>
</feature>
<proteinExistence type="predicted"/>
<dbReference type="AlphaFoldDB" id="A0A0D0BTM9"/>
<accession>A0A0D0BTM9</accession>
<gene>
    <name evidence="1" type="ORF">PAXRUDRAFT_174608</name>
</gene>
<dbReference type="Proteomes" id="UP000054538">
    <property type="component" value="Unassembled WGS sequence"/>
</dbReference>
<reference evidence="2" key="2">
    <citation type="submission" date="2015-01" db="EMBL/GenBank/DDBJ databases">
        <title>Evolutionary Origins and Diversification of the Mycorrhizal Mutualists.</title>
        <authorList>
            <consortium name="DOE Joint Genome Institute"/>
            <consortium name="Mycorrhizal Genomics Consortium"/>
            <person name="Kohler A."/>
            <person name="Kuo A."/>
            <person name="Nagy L.G."/>
            <person name="Floudas D."/>
            <person name="Copeland A."/>
            <person name="Barry K.W."/>
            <person name="Cichocki N."/>
            <person name="Veneault-Fourrey C."/>
            <person name="LaButti K."/>
            <person name="Lindquist E.A."/>
            <person name="Lipzen A."/>
            <person name="Lundell T."/>
            <person name="Morin E."/>
            <person name="Murat C."/>
            <person name="Riley R."/>
            <person name="Ohm R."/>
            <person name="Sun H."/>
            <person name="Tunlid A."/>
            <person name="Henrissat B."/>
            <person name="Grigoriev I.V."/>
            <person name="Hibbett D.S."/>
            <person name="Martin F."/>
        </authorList>
    </citation>
    <scope>NUCLEOTIDE SEQUENCE [LARGE SCALE GENOMIC DNA]</scope>
    <source>
        <strain evidence="2">Ve08.2h10</strain>
    </source>
</reference>
<dbReference type="InParanoid" id="A0A0D0BTM9"/>
<keyword evidence="2" id="KW-1185">Reference proteome</keyword>
<dbReference type="HOGENOM" id="CLU_005726_7_1_1"/>
<sequence>FILVNYGWLCSPDGKETAQVLSKVGKSHDGYFTNQDILDHAKKAMDILEKYYPDEDYILVFNNATAHLKCTDDTLS</sequence>
<name>A0A0D0BTM9_9AGAM</name>
<protein>
    <submittedName>
        <fullName evidence="1">Uncharacterized protein</fullName>
    </submittedName>
</protein>
<reference evidence="1 2" key="1">
    <citation type="submission" date="2014-04" db="EMBL/GenBank/DDBJ databases">
        <authorList>
            <consortium name="DOE Joint Genome Institute"/>
            <person name="Kuo A."/>
            <person name="Kohler A."/>
            <person name="Jargeat P."/>
            <person name="Nagy L.G."/>
            <person name="Floudas D."/>
            <person name="Copeland A."/>
            <person name="Barry K.W."/>
            <person name="Cichocki N."/>
            <person name="Veneault-Fourrey C."/>
            <person name="LaButti K."/>
            <person name="Lindquist E.A."/>
            <person name="Lipzen A."/>
            <person name="Lundell T."/>
            <person name="Morin E."/>
            <person name="Murat C."/>
            <person name="Sun H."/>
            <person name="Tunlid A."/>
            <person name="Henrissat B."/>
            <person name="Grigoriev I.V."/>
            <person name="Hibbett D.S."/>
            <person name="Martin F."/>
            <person name="Nordberg H.P."/>
            <person name="Cantor M.N."/>
            <person name="Hua S.X."/>
        </authorList>
    </citation>
    <scope>NUCLEOTIDE SEQUENCE [LARGE SCALE GENOMIC DNA]</scope>
    <source>
        <strain evidence="1 2">Ve08.2h10</strain>
    </source>
</reference>
<evidence type="ECO:0000313" key="1">
    <source>
        <dbReference type="EMBL" id="KIK74797.1"/>
    </source>
</evidence>
<evidence type="ECO:0000313" key="2">
    <source>
        <dbReference type="Proteomes" id="UP000054538"/>
    </source>
</evidence>
<dbReference type="OrthoDB" id="10039611at2759"/>